<dbReference type="InterPro" id="IPR029044">
    <property type="entry name" value="Nucleotide-diphossugar_trans"/>
</dbReference>
<reference evidence="2 3" key="1">
    <citation type="submission" date="2016-10" db="EMBL/GenBank/DDBJ databases">
        <authorList>
            <person name="de Groot N.N."/>
        </authorList>
    </citation>
    <scope>NUCLEOTIDE SEQUENCE [LARGE SCALE GENOMIC DNA]</scope>
    <source>
        <strain evidence="2 3">DSM 21035</strain>
    </source>
</reference>
<evidence type="ECO:0000313" key="2">
    <source>
        <dbReference type="EMBL" id="SEP81725.1"/>
    </source>
</evidence>
<gene>
    <name evidence="2" type="ORF">SAMN05421824_0395</name>
</gene>
<dbReference type="SUPFAM" id="SSF53448">
    <property type="entry name" value="Nucleotide-diphospho-sugar transferases"/>
    <property type="match status" value="1"/>
</dbReference>
<dbReference type="PANTHER" id="PTHR22916:SF3">
    <property type="entry name" value="UDP-GLCNAC:BETAGAL BETA-1,3-N-ACETYLGLUCOSAMINYLTRANSFERASE-LIKE PROTEIN 1"/>
    <property type="match status" value="1"/>
</dbReference>
<dbReference type="InterPro" id="IPR001173">
    <property type="entry name" value="Glyco_trans_2-like"/>
</dbReference>
<dbReference type="EMBL" id="FOFN01000001">
    <property type="protein sequence ID" value="SEP81725.1"/>
    <property type="molecule type" value="Genomic_DNA"/>
</dbReference>
<proteinExistence type="predicted"/>
<evidence type="ECO:0000313" key="3">
    <source>
        <dbReference type="Proteomes" id="UP000198999"/>
    </source>
</evidence>
<sequence length="259" mass="29669">MAALVSVITATYNSHLYIKDTIQSVLNQSYSNWELIIIDDASTDNTVEIINQCASNHTNIKLFQNKTNQGAAITRNRGIEEASGDFIAFLDADDLWKPNKLEKQLKFMQENRVNVCFSSYDLMDEVGNTLHKRVKALPSLSYKKLLKCNYVGNLTGMYNAKALGKIYAPNLRKRQDWLLWLNAVEQSGVPALGIEESLALYRVRKNSMSSNKLNLLKYNYLVFYKGLGFSKLKSTYYLIVFLFEYFFVKSQQTLTSQKM</sequence>
<dbReference type="STRING" id="419940.SAMN05421824_0395"/>
<dbReference type="PANTHER" id="PTHR22916">
    <property type="entry name" value="GLYCOSYLTRANSFERASE"/>
    <property type="match status" value="1"/>
</dbReference>
<dbReference type="OrthoDB" id="597270at2"/>
<dbReference type="Gene3D" id="3.90.550.10">
    <property type="entry name" value="Spore Coat Polysaccharide Biosynthesis Protein SpsA, Chain A"/>
    <property type="match status" value="1"/>
</dbReference>
<name>A0A1H9AYY5_9FLAO</name>
<dbReference type="GO" id="GO:0016758">
    <property type="term" value="F:hexosyltransferase activity"/>
    <property type="evidence" value="ECO:0007669"/>
    <property type="project" value="UniProtKB-ARBA"/>
</dbReference>
<dbReference type="Pfam" id="PF00535">
    <property type="entry name" value="Glycos_transf_2"/>
    <property type="match status" value="1"/>
</dbReference>
<feature type="domain" description="Glycosyltransferase 2-like" evidence="1">
    <location>
        <begin position="6"/>
        <end position="133"/>
    </location>
</feature>
<dbReference type="AlphaFoldDB" id="A0A1H9AYY5"/>
<accession>A0A1H9AYY5</accession>
<protein>
    <recommendedName>
        <fullName evidence="1">Glycosyltransferase 2-like domain-containing protein</fullName>
    </recommendedName>
</protein>
<keyword evidence="3" id="KW-1185">Reference proteome</keyword>
<dbReference type="Proteomes" id="UP000198999">
    <property type="component" value="Unassembled WGS sequence"/>
</dbReference>
<organism evidence="2 3">
    <name type="scientific">Hyunsoonleella jejuensis</name>
    <dbReference type="NCBI Taxonomy" id="419940"/>
    <lineage>
        <taxon>Bacteria</taxon>
        <taxon>Pseudomonadati</taxon>
        <taxon>Bacteroidota</taxon>
        <taxon>Flavobacteriia</taxon>
        <taxon>Flavobacteriales</taxon>
        <taxon>Flavobacteriaceae</taxon>
    </lineage>
</organism>
<evidence type="ECO:0000259" key="1">
    <source>
        <dbReference type="Pfam" id="PF00535"/>
    </source>
</evidence>
<dbReference type="RefSeq" id="WP_092574694.1">
    <property type="nucleotide sequence ID" value="NZ_FOFN01000001.1"/>
</dbReference>